<dbReference type="RefSeq" id="WP_189652311.1">
    <property type="nucleotide sequence ID" value="NZ_BMRC01000026.1"/>
</dbReference>
<accession>A0ABV5IQR7</accession>
<name>A0ABV5IQR7_9ACTN</name>
<protein>
    <submittedName>
        <fullName evidence="2">Uncharacterized protein</fullName>
    </submittedName>
</protein>
<keyword evidence="3" id="KW-1185">Reference proteome</keyword>
<proteinExistence type="predicted"/>
<evidence type="ECO:0000313" key="3">
    <source>
        <dbReference type="Proteomes" id="UP001589647"/>
    </source>
</evidence>
<dbReference type="Proteomes" id="UP001589647">
    <property type="component" value="Unassembled WGS sequence"/>
</dbReference>
<feature type="compositionally biased region" description="Basic residues" evidence="1">
    <location>
        <begin position="379"/>
        <end position="399"/>
    </location>
</feature>
<reference evidence="2 3" key="1">
    <citation type="submission" date="2024-09" db="EMBL/GenBank/DDBJ databases">
        <authorList>
            <person name="Sun Q."/>
            <person name="Mori K."/>
        </authorList>
    </citation>
    <scope>NUCLEOTIDE SEQUENCE [LARGE SCALE GENOMIC DNA]</scope>
    <source>
        <strain evidence="2 3">CCM 3426</strain>
    </source>
</reference>
<evidence type="ECO:0000313" key="2">
    <source>
        <dbReference type="EMBL" id="MFB9206270.1"/>
    </source>
</evidence>
<organism evidence="2 3">
    <name type="scientific">Nonomuraea spiralis</name>
    <dbReference type="NCBI Taxonomy" id="46182"/>
    <lineage>
        <taxon>Bacteria</taxon>
        <taxon>Bacillati</taxon>
        <taxon>Actinomycetota</taxon>
        <taxon>Actinomycetes</taxon>
        <taxon>Streptosporangiales</taxon>
        <taxon>Streptosporangiaceae</taxon>
        <taxon>Nonomuraea</taxon>
    </lineage>
</organism>
<gene>
    <name evidence="2" type="ORF">ACFFV7_34100</name>
</gene>
<dbReference type="EMBL" id="JBHMEI010000036">
    <property type="protein sequence ID" value="MFB9206270.1"/>
    <property type="molecule type" value="Genomic_DNA"/>
</dbReference>
<feature type="region of interest" description="Disordered" evidence="1">
    <location>
        <begin position="366"/>
        <end position="399"/>
    </location>
</feature>
<sequence length="399" mass="43126">MDPFRHQADLLPLVTLQPPVRLLPADDLAAVVRATPIVHDLLRLAAAAGDAGAPRPEQARMWSVAEDSRLVDVRDGAALTGPAAETLLSGPADEVLDTWGDILYSLFAPEADPAALDPGTSTLLMLLSHRDALPVAEIPELTDQAADELAELRLIRREGSSVSLTPLGTWSALDLFRTLIGQDIPVHGATAGVDAPTLLRALRTYSDEERVEEVRVWLGARDPARAAEEIAGVLLDVSPLSRAVGLTVLLEDLDRPGLDVAAALREVPRLGALIRAREKEDHGLPPAPVDVAWVYADMTVAAMEIGGPAESILQLSGNLEVDDVLSMLGMMTCSDHPYTTPMLRFLIEHHPAPRVASAARVALQRWRGVHVRPPGERGRRPRKPRKPGKTTGAQKRRRR</sequence>
<evidence type="ECO:0000256" key="1">
    <source>
        <dbReference type="SAM" id="MobiDB-lite"/>
    </source>
</evidence>
<comment type="caution">
    <text evidence="2">The sequence shown here is derived from an EMBL/GenBank/DDBJ whole genome shotgun (WGS) entry which is preliminary data.</text>
</comment>